<dbReference type="AlphaFoldDB" id="A0A0H2RJ97"/>
<organism evidence="1 2">
    <name type="scientific">Schizopora paradoxa</name>
    <dbReference type="NCBI Taxonomy" id="27342"/>
    <lineage>
        <taxon>Eukaryota</taxon>
        <taxon>Fungi</taxon>
        <taxon>Dikarya</taxon>
        <taxon>Basidiomycota</taxon>
        <taxon>Agaricomycotina</taxon>
        <taxon>Agaricomycetes</taxon>
        <taxon>Hymenochaetales</taxon>
        <taxon>Schizoporaceae</taxon>
        <taxon>Schizopora</taxon>
    </lineage>
</organism>
<protein>
    <recommendedName>
        <fullName evidence="3">F-box domain-containing protein</fullName>
    </recommendedName>
</protein>
<dbReference type="Proteomes" id="UP000053477">
    <property type="component" value="Unassembled WGS sequence"/>
</dbReference>
<proteinExistence type="predicted"/>
<accession>A0A0H2RJ97</accession>
<evidence type="ECO:0008006" key="3">
    <source>
        <dbReference type="Google" id="ProtNLM"/>
    </source>
</evidence>
<dbReference type="EMBL" id="KQ086053">
    <property type="protein sequence ID" value="KLO09508.1"/>
    <property type="molecule type" value="Genomic_DNA"/>
</dbReference>
<sequence>MSKSPAETCFSIPEVILHIAAFIDNSDEGTLSYLSRTNRCAYLSLEQDRSRIVSCRLENTPSLALFLDRQLSKYEQIWCRSLEIIGTPYSRSDSREVDAQSSLLSILNQIGKVQMLDAFAYRTYNHRQGFLCIPRQIMTALRASSGTLRSLNIMSHPCNWASLLNTDFNELRNLQLALTNSKSPNECRSPFLPPEDTLISSDLPRFLQSMGHLTNLVLTIHNLKAGILNMSNIHFPALIAIDISASIAPLGLTRFVASHTELLRLHLSFGESFVPGPFLPQDLPKLRALKFRVENNRMFSTFLGKRQSESAEETCTRRPNIEHISIENLAYFQFLRDCINPFGAQLRRLDLHCWDDRPVFRGEFYKMLKSFSALVELSIMIKGRWDIGAKNVIIQSISELQNLLRSLKDCASLRAMHLSDAASKPLEVSDLKNLQPVPPSLRFVSWENRDGKTTFRIVHNTESQSAHAVIYEVPPLPHNIVYDWTSRNTFRHLFNL</sequence>
<evidence type="ECO:0000313" key="1">
    <source>
        <dbReference type="EMBL" id="KLO09508.1"/>
    </source>
</evidence>
<gene>
    <name evidence="1" type="ORF">SCHPADRAFT_931095</name>
</gene>
<name>A0A0H2RJ97_9AGAM</name>
<reference evidence="1 2" key="1">
    <citation type="submission" date="2015-04" db="EMBL/GenBank/DDBJ databases">
        <title>Complete genome sequence of Schizopora paradoxa KUC8140, a cosmopolitan wood degrader in East Asia.</title>
        <authorList>
            <consortium name="DOE Joint Genome Institute"/>
            <person name="Min B."/>
            <person name="Park H."/>
            <person name="Jang Y."/>
            <person name="Kim J.-J."/>
            <person name="Kim K.H."/>
            <person name="Pangilinan J."/>
            <person name="Lipzen A."/>
            <person name="Riley R."/>
            <person name="Grigoriev I.V."/>
            <person name="Spatafora J.W."/>
            <person name="Choi I.-G."/>
        </authorList>
    </citation>
    <scope>NUCLEOTIDE SEQUENCE [LARGE SCALE GENOMIC DNA]</scope>
    <source>
        <strain evidence="1 2">KUC8140</strain>
    </source>
</reference>
<dbReference type="InParanoid" id="A0A0H2RJ97"/>
<dbReference type="OrthoDB" id="2927828at2759"/>
<keyword evidence="2" id="KW-1185">Reference proteome</keyword>
<evidence type="ECO:0000313" key="2">
    <source>
        <dbReference type="Proteomes" id="UP000053477"/>
    </source>
</evidence>